<dbReference type="EMBL" id="JAAGWD010000004">
    <property type="protein sequence ID" value="NEM97973.1"/>
    <property type="molecule type" value="Genomic_DNA"/>
</dbReference>
<dbReference type="AlphaFoldDB" id="A0A6B3LQ49"/>
<reference evidence="1 2" key="1">
    <citation type="submission" date="2020-02" db="EMBL/GenBank/DDBJ databases">
        <authorList>
            <person name="Kim M.K."/>
        </authorList>
    </citation>
    <scope>NUCLEOTIDE SEQUENCE [LARGE SCALE GENOMIC DNA]</scope>
    <source>
        <strain evidence="1 2">BT327</strain>
    </source>
</reference>
<dbReference type="Proteomes" id="UP000474777">
    <property type="component" value="Unassembled WGS sequence"/>
</dbReference>
<sequence>MLQAHHPSVSQPQVRYFYMSASDSKAAEIIAIVNSDADVIRIPVPEEDVILQAFFQRDVTTYETARFGEAATWRIFNSWEKLETDHARYNVCPDVLEMLLICKAAMPLQEQYTMAKV</sequence>
<comment type="caution">
    <text evidence="1">The sequence shown here is derived from an EMBL/GenBank/DDBJ whole genome shotgun (WGS) entry which is preliminary data.</text>
</comment>
<protein>
    <submittedName>
        <fullName evidence="1">Uncharacterized protein</fullName>
    </submittedName>
</protein>
<organism evidence="1 2">
    <name type="scientific">Pontibacter burrus</name>
    <dbReference type="NCBI Taxonomy" id="2704466"/>
    <lineage>
        <taxon>Bacteria</taxon>
        <taxon>Pseudomonadati</taxon>
        <taxon>Bacteroidota</taxon>
        <taxon>Cytophagia</taxon>
        <taxon>Cytophagales</taxon>
        <taxon>Hymenobacteraceae</taxon>
        <taxon>Pontibacter</taxon>
    </lineage>
</organism>
<gene>
    <name evidence="1" type="ORF">GXP69_09730</name>
</gene>
<keyword evidence="2" id="KW-1185">Reference proteome</keyword>
<accession>A0A6B3LQ49</accession>
<evidence type="ECO:0000313" key="2">
    <source>
        <dbReference type="Proteomes" id="UP000474777"/>
    </source>
</evidence>
<proteinExistence type="predicted"/>
<dbReference type="RefSeq" id="WP_163914828.1">
    <property type="nucleotide sequence ID" value="NZ_JAAGWD010000004.1"/>
</dbReference>
<evidence type="ECO:0000313" key="1">
    <source>
        <dbReference type="EMBL" id="NEM97973.1"/>
    </source>
</evidence>
<name>A0A6B3LQ49_9BACT</name>